<feature type="domain" description="HIT" evidence="4">
    <location>
        <begin position="5"/>
        <end position="112"/>
    </location>
</feature>
<dbReference type="CDD" id="cd01276">
    <property type="entry name" value="PKCI_related"/>
    <property type="match status" value="1"/>
</dbReference>
<dbReference type="Pfam" id="PF01230">
    <property type="entry name" value="HIT"/>
    <property type="match status" value="1"/>
</dbReference>
<comment type="caution">
    <text evidence="5">The sequence shown here is derived from an EMBL/GenBank/DDBJ whole genome shotgun (WGS) entry which is preliminary data.</text>
</comment>
<sequence>MSDCVFCRIVRKEIPAQILLETEEVLAFKDINPVAPRHILLIPKKHISSVMDPQLPTSPQLTAELFSAIQQLMAEAKDGFRVVINRGAHAGESVPHLHLHLLSGRELAWPPG</sequence>
<dbReference type="RefSeq" id="WP_181338895.1">
    <property type="nucleotide sequence ID" value="NZ_JAAKDE010000004.1"/>
</dbReference>
<dbReference type="PANTHER" id="PTHR23089">
    <property type="entry name" value="HISTIDINE TRIAD HIT PROTEIN"/>
    <property type="match status" value="1"/>
</dbReference>
<feature type="short sequence motif" description="Histidine triad motif" evidence="2 3">
    <location>
        <begin position="96"/>
        <end position="100"/>
    </location>
</feature>
<keyword evidence="6" id="KW-1185">Reference proteome</keyword>
<name>A0A8J6HWC1_9FIRM</name>
<organism evidence="5 6">
    <name type="scientific">Capillibacterium thermochitinicola</name>
    <dbReference type="NCBI Taxonomy" id="2699427"/>
    <lineage>
        <taxon>Bacteria</taxon>
        <taxon>Bacillati</taxon>
        <taxon>Bacillota</taxon>
        <taxon>Capillibacterium</taxon>
    </lineage>
</organism>
<dbReference type="Gene3D" id="3.30.428.10">
    <property type="entry name" value="HIT-like"/>
    <property type="match status" value="1"/>
</dbReference>
<proteinExistence type="predicted"/>
<dbReference type="InterPro" id="IPR011146">
    <property type="entry name" value="HIT-like"/>
</dbReference>
<accession>A0A8J6HWC1</accession>
<dbReference type="InterPro" id="IPR036265">
    <property type="entry name" value="HIT-like_sf"/>
</dbReference>
<feature type="active site" description="Tele-AMP-histidine intermediate" evidence="1">
    <location>
        <position position="98"/>
    </location>
</feature>
<dbReference type="PRINTS" id="PR00332">
    <property type="entry name" value="HISTRIAD"/>
</dbReference>
<evidence type="ECO:0000256" key="2">
    <source>
        <dbReference type="PIRSR" id="PIRSR601310-3"/>
    </source>
</evidence>
<gene>
    <name evidence="5" type="ORF">G5B42_02660</name>
</gene>
<evidence type="ECO:0000313" key="6">
    <source>
        <dbReference type="Proteomes" id="UP000657177"/>
    </source>
</evidence>
<protein>
    <submittedName>
        <fullName evidence="5">Histidine triad nucleotide-binding protein</fullName>
    </submittedName>
</protein>
<reference evidence="5" key="1">
    <citation type="submission" date="2020-06" db="EMBL/GenBank/DDBJ databases">
        <title>Novel chitinolytic bacterium.</title>
        <authorList>
            <person name="Ungkulpasvich U."/>
            <person name="Kosugi A."/>
            <person name="Uke A."/>
        </authorList>
    </citation>
    <scope>NUCLEOTIDE SEQUENCE</scope>
    <source>
        <strain evidence="5">UUS1-1</strain>
    </source>
</reference>
<dbReference type="SUPFAM" id="SSF54197">
    <property type="entry name" value="HIT-like"/>
    <property type="match status" value="1"/>
</dbReference>
<dbReference type="EMBL" id="JAAKDE010000004">
    <property type="protein sequence ID" value="MBA2132447.1"/>
    <property type="molecule type" value="Genomic_DNA"/>
</dbReference>
<evidence type="ECO:0000313" key="5">
    <source>
        <dbReference type="EMBL" id="MBA2132447.1"/>
    </source>
</evidence>
<dbReference type="Proteomes" id="UP000657177">
    <property type="component" value="Unassembled WGS sequence"/>
</dbReference>
<dbReference type="InterPro" id="IPR001310">
    <property type="entry name" value="Histidine_triad_HIT"/>
</dbReference>
<dbReference type="GO" id="GO:0003824">
    <property type="term" value="F:catalytic activity"/>
    <property type="evidence" value="ECO:0007669"/>
    <property type="project" value="InterPro"/>
</dbReference>
<dbReference type="PROSITE" id="PS51084">
    <property type="entry name" value="HIT_2"/>
    <property type="match status" value="1"/>
</dbReference>
<dbReference type="AlphaFoldDB" id="A0A8J6HWC1"/>
<evidence type="ECO:0000259" key="4">
    <source>
        <dbReference type="PROSITE" id="PS51084"/>
    </source>
</evidence>
<evidence type="ECO:0000256" key="3">
    <source>
        <dbReference type="PROSITE-ProRule" id="PRU00464"/>
    </source>
</evidence>
<evidence type="ECO:0000256" key="1">
    <source>
        <dbReference type="PIRSR" id="PIRSR601310-1"/>
    </source>
</evidence>